<dbReference type="Pfam" id="PF00704">
    <property type="entry name" value="Glyco_hydro_18"/>
    <property type="match status" value="1"/>
</dbReference>
<keyword evidence="2" id="KW-0812">Transmembrane</keyword>
<keyword evidence="5" id="KW-1185">Reference proteome</keyword>
<dbReference type="PANTHER" id="PTHR46066">
    <property type="entry name" value="CHITINASE DOMAIN-CONTAINING PROTEIN 1 FAMILY MEMBER"/>
    <property type="match status" value="1"/>
</dbReference>
<dbReference type="InterPro" id="IPR011583">
    <property type="entry name" value="Chitinase_II/V-like_cat"/>
</dbReference>
<feature type="transmembrane region" description="Helical" evidence="2">
    <location>
        <begin position="645"/>
        <end position="665"/>
    </location>
</feature>
<dbReference type="RefSeq" id="WP_182953442.1">
    <property type="nucleotide sequence ID" value="NZ_WNXC01000001.1"/>
</dbReference>
<reference evidence="4 5" key="1">
    <citation type="submission" date="2019-11" db="EMBL/GenBank/DDBJ databases">
        <title>Description of Pedobacter sp. LMG 31462T.</title>
        <authorList>
            <person name="Carlier A."/>
            <person name="Qi S."/>
            <person name="Vandamme P."/>
        </authorList>
    </citation>
    <scope>NUCLEOTIDE SEQUENCE [LARGE SCALE GENOMIC DNA]</scope>
    <source>
        <strain evidence="4 5">LMG 31462</strain>
    </source>
</reference>
<dbReference type="EMBL" id="WNXC01000001">
    <property type="protein sequence ID" value="MBB2147967.1"/>
    <property type="molecule type" value="Genomic_DNA"/>
</dbReference>
<dbReference type="InterPro" id="IPR017853">
    <property type="entry name" value="GH"/>
</dbReference>
<evidence type="ECO:0000256" key="1">
    <source>
        <dbReference type="SAM" id="MobiDB-lite"/>
    </source>
</evidence>
<comment type="caution">
    <text evidence="4">The sequence shown here is derived from an EMBL/GenBank/DDBJ whole genome shotgun (WGS) entry which is preliminary data.</text>
</comment>
<dbReference type="Proteomes" id="UP000636110">
    <property type="component" value="Unassembled WGS sequence"/>
</dbReference>
<feature type="region of interest" description="Disordered" evidence="1">
    <location>
        <begin position="120"/>
        <end position="141"/>
    </location>
</feature>
<evidence type="ECO:0000313" key="5">
    <source>
        <dbReference type="Proteomes" id="UP000636110"/>
    </source>
</evidence>
<feature type="domain" description="Chitinase II/V-like catalytic" evidence="3">
    <location>
        <begin position="205"/>
        <end position="503"/>
    </location>
</feature>
<sequence>MRAIILIFLATFLITSTFTLKGKSNIDKNTTLLLQQDTSKNKLSLLKKLSEALKFRKNAHEREKKRVIKIIDDYVKAAASAPNYTDFALNSMNTKLADLQSIINKIQSDIETIRPVAPFPVDTDPSDPITPEPAPDSGPPNNDKYIDDLIKAIYAQDKPPVETISLPKQERLALIKNLILEPIVLKDTVDQIFKRERSVKLKHAAEVWGFFPYTNREIDLNYRLFNTLVINAYELNGNTGRSMRDLDLKNFEVTRRAKVIGSKLIMGVTADAKNTSNFLLHDFAQNQFISEIATALAENNMEGLNIQFKGLNAKLSRPMLAFIDNLSKACRKGNKQFILSITIPDFDIKEGYLLPELSPFTDRFLVDFSQQDFKNRPGPLAPLKQQSDYSIETCVSRYLNLSHLAPSKLILLLPYYGIRRTIDAKGKPENPMLLSYSRIRANYQYLPVNYDEQTATAIIEVVDTAGKTREKIWFDNEHTLDKKFDFALKAGLAGVAIHDMTADIGYGELADELAYKFLLPDTLTTKLTNLELENQKFGWAYIVRNLKTYYFLLGHPCHPSQSILDRTLLTYINIILLIICLGLGYFCYSKIRTKGDEWTNRTPMLIIMGTMTFTLITCSFAWLYLDNDIPWFGLDKKCIDMPFLILYLIILTGIALGILLMRLFLFPVIRQEDTP</sequence>
<gene>
    <name evidence="4" type="ORF">GM920_03480</name>
</gene>
<dbReference type="SUPFAM" id="SSF51445">
    <property type="entry name" value="(Trans)glycosidases"/>
    <property type="match status" value="1"/>
</dbReference>
<evidence type="ECO:0000259" key="3">
    <source>
        <dbReference type="SMART" id="SM00636"/>
    </source>
</evidence>
<feature type="transmembrane region" description="Helical" evidence="2">
    <location>
        <begin position="604"/>
        <end position="625"/>
    </location>
</feature>
<protein>
    <recommendedName>
        <fullName evidence="3">Chitinase II/V-like catalytic domain-containing protein</fullName>
    </recommendedName>
</protein>
<keyword evidence="2" id="KW-1133">Transmembrane helix</keyword>
<feature type="compositionally biased region" description="Pro residues" evidence="1">
    <location>
        <begin position="128"/>
        <end position="138"/>
    </location>
</feature>
<dbReference type="Gene3D" id="3.10.50.10">
    <property type="match status" value="1"/>
</dbReference>
<dbReference type="InterPro" id="IPR029070">
    <property type="entry name" value="Chitinase_insertion_sf"/>
</dbReference>
<evidence type="ECO:0000256" key="2">
    <source>
        <dbReference type="SAM" id="Phobius"/>
    </source>
</evidence>
<dbReference type="Gene3D" id="3.20.20.80">
    <property type="entry name" value="Glycosidases"/>
    <property type="match status" value="1"/>
</dbReference>
<dbReference type="PANTHER" id="PTHR46066:SF2">
    <property type="entry name" value="CHITINASE DOMAIN-CONTAINING PROTEIN 1"/>
    <property type="match status" value="1"/>
</dbReference>
<dbReference type="SMART" id="SM00636">
    <property type="entry name" value="Glyco_18"/>
    <property type="match status" value="1"/>
</dbReference>
<accession>A0ABR6ERY5</accession>
<feature type="transmembrane region" description="Helical" evidence="2">
    <location>
        <begin position="568"/>
        <end position="588"/>
    </location>
</feature>
<name>A0ABR6ERY5_9SPHI</name>
<dbReference type="InterPro" id="IPR001223">
    <property type="entry name" value="Glyco_hydro18_cat"/>
</dbReference>
<proteinExistence type="predicted"/>
<keyword evidence="2" id="KW-0472">Membrane</keyword>
<evidence type="ECO:0000313" key="4">
    <source>
        <dbReference type="EMBL" id="MBB2147967.1"/>
    </source>
</evidence>
<organism evidence="4 5">
    <name type="scientific">Pedobacter gandavensis</name>
    <dbReference type="NCBI Taxonomy" id="2679963"/>
    <lineage>
        <taxon>Bacteria</taxon>
        <taxon>Pseudomonadati</taxon>
        <taxon>Bacteroidota</taxon>
        <taxon>Sphingobacteriia</taxon>
        <taxon>Sphingobacteriales</taxon>
        <taxon>Sphingobacteriaceae</taxon>
        <taxon>Pedobacter</taxon>
    </lineage>
</organism>